<proteinExistence type="predicted"/>
<evidence type="ECO:0000313" key="2">
    <source>
        <dbReference type="Proteomes" id="UP000295765"/>
    </source>
</evidence>
<dbReference type="Proteomes" id="UP000295765">
    <property type="component" value="Unassembled WGS sequence"/>
</dbReference>
<sequence length="158" mass="16702">MTRAAGALFALALLLGIAIGVFAPRWRAWLDGGAGPLTVLTPDPACRPLGASCSAAGHDLGITVRLGQTVRPLVAFPVEVRLSGPAAAAVRGVEAHFVMVDMDMGLMRFALAPQPDGSWHGQALLPVCSNGRSDWQLRLRVQTAGTRYEAGFPFQAER</sequence>
<reference evidence="1 2" key="1">
    <citation type="submission" date="2019-03" db="EMBL/GenBank/DDBJ databases">
        <title>Genomic Encyclopedia of Type Strains, Phase IV (KMG-IV): sequencing the most valuable type-strain genomes for metagenomic binning, comparative biology and taxonomic classification.</title>
        <authorList>
            <person name="Goeker M."/>
        </authorList>
    </citation>
    <scope>NUCLEOTIDE SEQUENCE [LARGE SCALE GENOMIC DNA]</scope>
    <source>
        <strain evidence="1 2">DSM 25287</strain>
    </source>
</reference>
<gene>
    <name evidence="1" type="ORF">EV699_11691</name>
</gene>
<accession>A0A4R2LLA5</accession>
<dbReference type="OrthoDB" id="5917490at2"/>
<keyword evidence="2" id="KW-1185">Reference proteome</keyword>
<organism evidence="1 2">
    <name type="scientific">Plasticicumulans lactativorans</name>
    <dbReference type="NCBI Taxonomy" id="1133106"/>
    <lineage>
        <taxon>Bacteria</taxon>
        <taxon>Pseudomonadati</taxon>
        <taxon>Pseudomonadota</taxon>
        <taxon>Gammaproteobacteria</taxon>
        <taxon>Candidatus Competibacteraceae</taxon>
        <taxon>Plasticicumulans</taxon>
    </lineage>
</organism>
<dbReference type="EMBL" id="SLWY01000016">
    <property type="protein sequence ID" value="TCO80185.1"/>
    <property type="molecule type" value="Genomic_DNA"/>
</dbReference>
<name>A0A4R2LLA5_9GAMM</name>
<dbReference type="AlphaFoldDB" id="A0A4R2LLA5"/>
<evidence type="ECO:0000313" key="1">
    <source>
        <dbReference type="EMBL" id="TCO80185.1"/>
    </source>
</evidence>
<dbReference type="RefSeq" id="WP_132544207.1">
    <property type="nucleotide sequence ID" value="NZ_SLWY01000016.1"/>
</dbReference>
<comment type="caution">
    <text evidence="1">The sequence shown here is derived from an EMBL/GenBank/DDBJ whole genome shotgun (WGS) entry which is preliminary data.</text>
</comment>
<protein>
    <submittedName>
        <fullName evidence="1">Uncharacterized protein</fullName>
    </submittedName>
</protein>